<dbReference type="RefSeq" id="WP_126337077.1">
    <property type="nucleotide sequence ID" value="NZ_FOIX01000002.1"/>
</dbReference>
<protein>
    <submittedName>
        <fullName evidence="1">Uncharacterized protein</fullName>
    </submittedName>
</protein>
<evidence type="ECO:0000313" key="2">
    <source>
        <dbReference type="Proteomes" id="UP000270036"/>
    </source>
</evidence>
<dbReference type="KEGG" id="cant:NCTC13489_00413"/>
<name>A0A3S4YGP3_9FLAO</name>
<proteinExistence type="predicted"/>
<dbReference type="EMBL" id="LR134441">
    <property type="protein sequence ID" value="VEH96321.1"/>
    <property type="molecule type" value="Genomic_DNA"/>
</dbReference>
<organism evidence="1 2">
    <name type="scientific">Kaistella antarctica</name>
    <dbReference type="NCBI Taxonomy" id="266748"/>
    <lineage>
        <taxon>Bacteria</taxon>
        <taxon>Pseudomonadati</taxon>
        <taxon>Bacteroidota</taxon>
        <taxon>Flavobacteriia</taxon>
        <taxon>Flavobacteriales</taxon>
        <taxon>Weeksellaceae</taxon>
        <taxon>Chryseobacterium group</taxon>
        <taxon>Kaistella</taxon>
    </lineage>
</organism>
<accession>A0A3S4YGP3</accession>
<evidence type="ECO:0000313" key="1">
    <source>
        <dbReference type="EMBL" id="VEH96321.1"/>
    </source>
</evidence>
<dbReference type="Proteomes" id="UP000270036">
    <property type="component" value="Chromosome"/>
</dbReference>
<sequence>MMKFKRLFLLLTFTALMISCKKDENLKSKTTATTKINVNFQEKLPTKKSDSLTLFTVTLYQRNDLMDAFISVSDLYTDSLSIPADIIKNQKKMSFEKLRHFDLDDNYRKKMLNALQLTENDSVYIYNYDLNKLTTISINKLKSVAYLTPYASEGEDIYEYYYMLGFQLEAQKKWEDIFEKNNHTVASFGRENPFIENEMVPIHWKIIKPNDYTNKIFSNSKLIKGNIYEFRNNKLTYYLQDYKAEEAITRRQLMVVDHDKNIVFEKTYLNDGEGQEFTAISGLETEDGFNSQWTGSLFKNKPPIIFGFTSESFGCSSVAFMDKTSPEIYINCDNRH</sequence>
<dbReference type="PROSITE" id="PS51257">
    <property type="entry name" value="PROKAR_LIPOPROTEIN"/>
    <property type="match status" value="1"/>
</dbReference>
<dbReference type="OrthoDB" id="7069376at2"/>
<dbReference type="AlphaFoldDB" id="A0A3S4YGP3"/>
<gene>
    <name evidence="1" type="ORF">NCTC13489_00413</name>
</gene>
<dbReference type="STRING" id="266748.HY04_01060"/>
<reference evidence="1 2" key="1">
    <citation type="submission" date="2018-12" db="EMBL/GenBank/DDBJ databases">
        <authorList>
            <consortium name="Pathogen Informatics"/>
        </authorList>
    </citation>
    <scope>NUCLEOTIDE SEQUENCE [LARGE SCALE GENOMIC DNA]</scope>
    <source>
        <strain evidence="1 2">NCTC13489</strain>
    </source>
</reference>